<dbReference type="InterPro" id="IPR001509">
    <property type="entry name" value="Epimerase_deHydtase"/>
</dbReference>
<evidence type="ECO:0000259" key="2">
    <source>
        <dbReference type="Pfam" id="PF01370"/>
    </source>
</evidence>
<dbReference type="CDD" id="cd05266">
    <property type="entry name" value="SDR_a4"/>
    <property type="match status" value="1"/>
</dbReference>
<dbReference type="Proteomes" id="UP000630142">
    <property type="component" value="Unassembled WGS sequence"/>
</dbReference>
<sequence>MRVLIFGAGFSGRAIGRRFAQAGIPVAGTTRSPDKFAHLERAGIRPFQFDGSISAELAAELKQVTHLILSAAPDASGDPVLNAAAGLLHGHTPALEWIGYLSTVGVYGDRGGGWVVEEDAKDPTSTRGRQRVAAEQAWTDFGDERGVPVALLRLAGIYGPGRNTFLNLEQGKAKRVIKPGQVFNRIHVEDIAGATELLAREKIGGAFNIADDEPGPPQDVVALAADLMGMAPPPETPFDEADMSPMARSFYGDNKRVSNAKLRHAGYTFRYPNYRMALQAMMQAGNWRDAG</sequence>
<gene>
    <name evidence="3" type="ORF">GCM10016234_23910</name>
</gene>
<proteinExistence type="predicted"/>
<protein>
    <submittedName>
        <fullName evidence="3">NAD(P)-dependent oxidoreductase</fullName>
    </submittedName>
</protein>
<dbReference type="SUPFAM" id="SSF51735">
    <property type="entry name" value="NAD(P)-binding Rossmann-fold domains"/>
    <property type="match status" value="1"/>
</dbReference>
<evidence type="ECO:0000313" key="4">
    <source>
        <dbReference type="Proteomes" id="UP000630142"/>
    </source>
</evidence>
<organism evidence="3 4">
    <name type="scientific">Tianweitania populi</name>
    <dbReference type="NCBI Taxonomy" id="1607949"/>
    <lineage>
        <taxon>Bacteria</taxon>
        <taxon>Pseudomonadati</taxon>
        <taxon>Pseudomonadota</taxon>
        <taxon>Alphaproteobacteria</taxon>
        <taxon>Hyphomicrobiales</taxon>
        <taxon>Phyllobacteriaceae</taxon>
        <taxon>Tianweitania</taxon>
    </lineage>
</organism>
<evidence type="ECO:0000256" key="1">
    <source>
        <dbReference type="ARBA" id="ARBA00023027"/>
    </source>
</evidence>
<dbReference type="Gene3D" id="3.40.50.720">
    <property type="entry name" value="NAD(P)-binding Rossmann-like Domain"/>
    <property type="match status" value="1"/>
</dbReference>
<dbReference type="PANTHER" id="PTHR43574">
    <property type="entry name" value="EPIMERASE-RELATED"/>
    <property type="match status" value="1"/>
</dbReference>
<keyword evidence="1" id="KW-0520">NAD</keyword>
<accession>A0A8J3DW23</accession>
<reference evidence="3" key="2">
    <citation type="submission" date="2020-09" db="EMBL/GenBank/DDBJ databases">
        <authorList>
            <person name="Sun Q."/>
            <person name="Kim S."/>
        </authorList>
    </citation>
    <scope>NUCLEOTIDE SEQUENCE</scope>
    <source>
        <strain evidence="3">KCTC 42249</strain>
    </source>
</reference>
<dbReference type="AlphaFoldDB" id="A0A8J3DW23"/>
<dbReference type="Pfam" id="PF01370">
    <property type="entry name" value="Epimerase"/>
    <property type="match status" value="1"/>
</dbReference>
<comment type="caution">
    <text evidence="3">The sequence shown here is derived from an EMBL/GenBank/DDBJ whole genome shotgun (WGS) entry which is preliminary data.</text>
</comment>
<reference evidence="3" key="1">
    <citation type="journal article" date="2014" name="Int. J. Syst. Evol. Microbiol.">
        <title>Complete genome sequence of Corynebacterium casei LMG S-19264T (=DSM 44701T), isolated from a smear-ripened cheese.</title>
        <authorList>
            <consortium name="US DOE Joint Genome Institute (JGI-PGF)"/>
            <person name="Walter F."/>
            <person name="Albersmeier A."/>
            <person name="Kalinowski J."/>
            <person name="Ruckert C."/>
        </authorList>
    </citation>
    <scope>NUCLEOTIDE SEQUENCE</scope>
    <source>
        <strain evidence="3">KCTC 42249</strain>
    </source>
</reference>
<dbReference type="RefSeq" id="WP_189504123.1">
    <property type="nucleotide sequence ID" value="NZ_BMZQ01000002.1"/>
</dbReference>
<name>A0A8J3DW23_9HYPH</name>
<keyword evidence="4" id="KW-1185">Reference proteome</keyword>
<dbReference type="InterPro" id="IPR036291">
    <property type="entry name" value="NAD(P)-bd_dom_sf"/>
</dbReference>
<feature type="domain" description="NAD-dependent epimerase/dehydratase" evidence="2">
    <location>
        <begin position="3"/>
        <end position="210"/>
    </location>
</feature>
<evidence type="ECO:0000313" key="3">
    <source>
        <dbReference type="EMBL" id="GHD16145.1"/>
    </source>
</evidence>
<dbReference type="EMBL" id="BMZQ01000002">
    <property type="protein sequence ID" value="GHD16145.1"/>
    <property type="molecule type" value="Genomic_DNA"/>
</dbReference>